<sequence length="102" mass="11310">MHYLGKAVEGDRFVLTAGGQTVFSESRTTLRMWWAETTWQMQRLRDNPACADQEHEAKANDADPGLNVKLSFDINDDVAARTLPPARGRSGRPARAGGELPR</sequence>
<proteinExistence type="predicted"/>
<accession>A0A378FX31</accession>
<dbReference type="AlphaFoldDB" id="A0A378FX31"/>
<keyword evidence="2" id="KW-0436">Ligase</keyword>
<protein>
    <submittedName>
        <fullName evidence="2">Phosphoribosylformylglycinamidine synthase</fullName>
        <ecNumber evidence="2">6.3.5.3</ecNumber>
    </submittedName>
</protein>
<dbReference type="InterPro" id="IPR036676">
    <property type="entry name" value="PurM-like_C_sf"/>
</dbReference>
<dbReference type="Proteomes" id="UP000255167">
    <property type="component" value="Unassembled WGS sequence"/>
</dbReference>
<evidence type="ECO:0000256" key="1">
    <source>
        <dbReference type="SAM" id="MobiDB-lite"/>
    </source>
</evidence>
<name>A0A378FX31_KLEPN</name>
<evidence type="ECO:0000313" key="3">
    <source>
        <dbReference type="Proteomes" id="UP000255167"/>
    </source>
</evidence>
<feature type="region of interest" description="Disordered" evidence="1">
    <location>
        <begin position="79"/>
        <end position="102"/>
    </location>
</feature>
<dbReference type="SUPFAM" id="SSF56042">
    <property type="entry name" value="PurM C-terminal domain-like"/>
    <property type="match status" value="1"/>
</dbReference>
<dbReference type="InterPro" id="IPR029062">
    <property type="entry name" value="Class_I_gatase-like"/>
</dbReference>
<dbReference type="GO" id="GO:0004642">
    <property type="term" value="F:phosphoribosylformylglycinamidine synthase activity"/>
    <property type="evidence" value="ECO:0007669"/>
    <property type="project" value="UniProtKB-EC"/>
</dbReference>
<organism evidence="2 3">
    <name type="scientific">Klebsiella pneumoniae</name>
    <dbReference type="NCBI Taxonomy" id="573"/>
    <lineage>
        <taxon>Bacteria</taxon>
        <taxon>Pseudomonadati</taxon>
        <taxon>Pseudomonadota</taxon>
        <taxon>Gammaproteobacteria</taxon>
        <taxon>Enterobacterales</taxon>
        <taxon>Enterobacteriaceae</taxon>
        <taxon>Klebsiella/Raoultella group</taxon>
        <taxon>Klebsiella</taxon>
        <taxon>Klebsiella pneumoniae complex</taxon>
    </lineage>
</organism>
<reference evidence="2 3" key="1">
    <citation type="submission" date="2018-06" db="EMBL/GenBank/DDBJ databases">
        <authorList>
            <consortium name="Pathogen Informatics"/>
            <person name="Doyle S."/>
        </authorList>
    </citation>
    <scope>NUCLEOTIDE SEQUENCE [LARGE SCALE GENOMIC DNA]</scope>
    <source>
        <strain evidence="2 3">NCTC9617</strain>
    </source>
</reference>
<dbReference type="EMBL" id="UGNC01000005">
    <property type="protein sequence ID" value="STW49155.1"/>
    <property type="molecule type" value="Genomic_DNA"/>
</dbReference>
<dbReference type="EC" id="6.3.5.3" evidence="2"/>
<dbReference type="Gene3D" id="3.40.50.880">
    <property type="match status" value="1"/>
</dbReference>
<evidence type="ECO:0000313" key="2">
    <source>
        <dbReference type="EMBL" id="STW49155.1"/>
    </source>
</evidence>
<gene>
    <name evidence="2" type="primary">purL_6</name>
    <name evidence="2" type="ORF">NCTC9617_05778</name>
</gene>
<feature type="compositionally biased region" description="Low complexity" evidence="1">
    <location>
        <begin position="84"/>
        <end position="102"/>
    </location>
</feature>